<feature type="region of interest" description="Disordered" evidence="5">
    <location>
        <begin position="172"/>
        <end position="246"/>
    </location>
</feature>
<evidence type="ECO:0000313" key="7">
    <source>
        <dbReference type="EMBL" id="PLN86460.1"/>
    </source>
</evidence>
<accession>A0A2J5I8U9</accession>
<gene>
    <name evidence="7" type="ORF">BDW42DRAFT_190049</name>
</gene>
<dbReference type="GO" id="GO:0016020">
    <property type="term" value="C:membrane"/>
    <property type="evidence" value="ECO:0007669"/>
    <property type="project" value="UniProtKB-SubCell"/>
</dbReference>
<comment type="subcellular location">
    <subcellularLocation>
        <location evidence="1">Membrane</location>
        <topology evidence="1">Single-pass membrane protein</topology>
    </subcellularLocation>
</comment>
<dbReference type="EMBL" id="KZ559498">
    <property type="protein sequence ID" value="PLN86460.1"/>
    <property type="molecule type" value="Genomic_DNA"/>
</dbReference>
<feature type="compositionally biased region" description="Basic and acidic residues" evidence="5">
    <location>
        <begin position="201"/>
        <end position="226"/>
    </location>
</feature>
<keyword evidence="4 6" id="KW-0472">Membrane</keyword>
<evidence type="ECO:0000256" key="2">
    <source>
        <dbReference type="ARBA" id="ARBA00022692"/>
    </source>
</evidence>
<keyword evidence="8" id="KW-1185">Reference proteome</keyword>
<keyword evidence="3 6" id="KW-1133">Transmembrane helix</keyword>
<evidence type="ECO:0000256" key="1">
    <source>
        <dbReference type="ARBA" id="ARBA00004167"/>
    </source>
</evidence>
<evidence type="ECO:0000256" key="4">
    <source>
        <dbReference type="ARBA" id="ARBA00023136"/>
    </source>
</evidence>
<dbReference type="OrthoDB" id="4779287at2759"/>
<name>A0A2J5I8U9_9EURO</name>
<proteinExistence type="predicted"/>
<evidence type="ECO:0000313" key="8">
    <source>
        <dbReference type="Proteomes" id="UP000235023"/>
    </source>
</evidence>
<organism evidence="7 8">
    <name type="scientific">Aspergillus taichungensis</name>
    <dbReference type="NCBI Taxonomy" id="482145"/>
    <lineage>
        <taxon>Eukaryota</taxon>
        <taxon>Fungi</taxon>
        <taxon>Dikarya</taxon>
        <taxon>Ascomycota</taxon>
        <taxon>Pezizomycotina</taxon>
        <taxon>Eurotiomycetes</taxon>
        <taxon>Eurotiomycetidae</taxon>
        <taxon>Eurotiales</taxon>
        <taxon>Aspergillaceae</taxon>
        <taxon>Aspergillus</taxon>
        <taxon>Aspergillus subgen. Circumdati</taxon>
    </lineage>
</organism>
<protein>
    <submittedName>
        <fullName evidence="7">Uncharacterized protein</fullName>
    </submittedName>
</protein>
<evidence type="ECO:0000256" key="6">
    <source>
        <dbReference type="SAM" id="Phobius"/>
    </source>
</evidence>
<reference evidence="8" key="1">
    <citation type="submission" date="2017-12" db="EMBL/GenBank/DDBJ databases">
        <authorList>
            <consortium name="DOE Joint Genome Institute"/>
            <person name="Mondo S.J."/>
            <person name="Kjaerbolling I."/>
            <person name="Vesth T.C."/>
            <person name="Frisvad J.C."/>
            <person name="Nybo J.L."/>
            <person name="Theobald S."/>
            <person name="Kuo A."/>
            <person name="Bowyer P."/>
            <person name="Matsuda Y."/>
            <person name="Lyhne E.K."/>
            <person name="Kogle M.E."/>
            <person name="Clum A."/>
            <person name="Lipzen A."/>
            <person name="Salamov A."/>
            <person name="Ngan C.Y."/>
            <person name="Daum C."/>
            <person name="Chiniquy J."/>
            <person name="Barry K."/>
            <person name="LaButti K."/>
            <person name="Haridas S."/>
            <person name="Simmons B.A."/>
            <person name="Magnuson J.K."/>
            <person name="Mortensen U.H."/>
            <person name="Larsen T.O."/>
            <person name="Grigoriev I.V."/>
            <person name="Baker S.E."/>
            <person name="Andersen M.R."/>
            <person name="Nordberg H.P."/>
            <person name="Cantor M.N."/>
            <person name="Hua S.X."/>
        </authorList>
    </citation>
    <scope>NUCLEOTIDE SEQUENCE [LARGE SCALE GENOMIC DNA]</scope>
    <source>
        <strain evidence="8">IBT 19404</strain>
    </source>
</reference>
<dbReference type="PANTHER" id="PTHR15549">
    <property type="entry name" value="PAIRED IMMUNOGLOBULIN-LIKE TYPE 2 RECEPTOR"/>
    <property type="match status" value="1"/>
</dbReference>
<evidence type="ECO:0000256" key="3">
    <source>
        <dbReference type="ARBA" id="ARBA00022989"/>
    </source>
</evidence>
<feature type="transmembrane region" description="Helical" evidence="6">
    <location>
        <begin position="141"/>
        <end position="164"/>
    </location>
</feature>
<dbReference type="Proteomes" id="UP000235023">
    <property type="component" value="Unassembled WGS sequence"/>
</dbReference>
<keyword evidence="2 6" id="KW-0812">Transmembrane</keyword>
<dbReference type="InterPro" id="IPR051694">
    <property type="entry name" value="Immunoregulatory_rcpt-like"/>
</dbReference>
<evidence type="ECO:0000256" key="5">
    <source>
        <dbReference type="SAM" id="MobiDB-lite"/>
    </source>
</evidence>
<sequence length="246" mass="26740">MAYKAKFDSPAGYALRRNGSCLASEEESCGETWGGFSGCCPSGTKCPSKDSKWKNSICCPDPGNCSNMLKKRPHCGNETLNMFRHHKTYFCCEKGQKAFWNPKTDSDGFGCGEPGNPEYMILGPVGQVRDDPASSQISGGAIAGAVIGAVAGVAIIIGLIWFFLRRRRQARARAQPPSSFQEDGRTPSPMYSKLDNTQPSELHDEPAKESTRPHELDGVTPRELDGRNIPVEMGDKSPVELPVGVR</sequence>
<dbReference type="AlphaFoldDB" id="A0A2J5I8U9"/>
<dbReference type="GO" id="GO:0071944">
    <property type="term" value="C:cell periphery"/>
    <property type="evidence" value="ECO:0007669"/>
    <property type="project" value="UniProtKB-ARBA"/>
</dbReference>